<evidence type="ECO:0000313" key="1">
    <source>
        <dbReference type="EMBL" id="CAH2294492.1"/>
    </source>
</evidence>
<gene>
    <name evidence="1" type="ORF">PECUL_23A010694</name>
</gene>
<dbReference type="Gene3D" id="3.30.70.1820">
    <property type="entry name" value="L1 transposable element, RRM domain"/>
    <property type="match status" value="1"/>
</dbReference>
<name>A0AAD1S812_PELCU</name>
<proteinExistence type="predicted"/>
<dbReference type="InterPro" id="IPR004244">
    <property type="entry name" value="Transposase_22"/>
</dbReference>
<dbReference type="PANTHER" id="PTHR11505">
    <property type="entry name" value="L1 TRANSPOSABLE ELEMENT-RELATED"/>
    <property type="match status" value="1"/>
</dbReference>
<dbReference type="EMBL" id="OW240916">
    <property type="protein sequence ID" value="CAH2294492.1"/>
    <property type="molecule type" value="Genomic_DNA"/>
</dbReference>
<evidence type="ECO:0000313" key="2">
    <source>
        <dbReference type="Proteomes" id="UP001295444"/>
    </source>
</evidence>
<organism evidence="1 2">
    <name type="scientific">Pelobates cultripes</name>
    <name type="common">Western spadefoot toad</name>
    <dbReference type="NCBI Taxonomy" id="61616"/>
    <lineage>
        <taxon>Eukaryota</taxon>
        <taxon>Metazoa</taxon>
        <taxon>Chordata</taxon>
        <taxon>Craniata</taxon>
        <taxon>Vertebrata</taxon>
        <taxon>Euteleostomi</taxon>
        <taxon>Amphibia</taxon>
        <taxon>Batrachia</taxon>
        <taxon>Anura</taxon>
        <taxon>Pelobatoidea</taxon>
        <taxon>Pelobatidae</taxon>
        <taxon>Pelobates</taxon>
    </lineage>
</organism>
<dbReference type="AlphaFoldDB" id="A0AAD1S812"/>
<reference evidence="1" key="1">
    <citation type="submission" date="2022-03" db="EMBL/GenBank/DDBJ databases">
        <authorList>
            <person name="Alioto T."/>
            <person name="Alioto T."/>
            <person name="Gomez Garrido J."/>
        </authorList>
    </citation>
    <scope>NUCLEOTIDE SEQUENCE</scope>
</reference>
<accession>A0AAD1S812</accession>
<dbReference type="Proteomes" id="UP001295444">
    <property type="component" value="Chromosome 05"/>
</dbReference>
<protein>
    <submittedName>
        <fullName evidence="1">Uncharacterized protein</fullName>
    </submittedName>
</protein>
<keyword evidence="2" id="KW-1185">Reference proteome</keyword>
<sequence length="277" mass="31056">MLVKWHGCTWHQDGVFLPGLLCGLGHGGPTLADISADLRSLSESMVTKQDLQVLTTTLHDFVATTVTALRSDGGAQETCIQALKAQTQASTTQTRATDTALARQGAMLLALGRQTQDLDNRSRRSNIRVCSVPEPQGEEDAEGLLTTLFSLILGEEGPDQIQFDRAHRALRQRILDGAPHGLICCLHSYQLKEKIMRKARSRPSWHFQDSDVIIYNDLSPMGRPITQALRDKQIPFKWGFPFCLQARYNNEWAQVRWPEEVPSFLQKLELNLIEVPN</sequence>